<name>A0A7S1TIN5_9RHOD</name>
<dbReference type="EMBL" id="HBGH01018207">
    <property type="protein sequence ID" value="CAD9238031.1"/>
    <property type="molecule type" value="Transcribed_RNA"/>
</dbReference>
<gene>
    <name evidence="2" type="ORF">CCAE0312_LOCUS10132</name>
</gene>
<feature type="region of interest" description="Disordered" evidence="1">
    <location>
        <begin position="33"/>
        <end position="52"/>
    </location>
</feature>
<sequence>MDEYSAARSADVTMENLVTLGLRDELRLARSQLEDTTKELDRSRRKEEEASLRVESLEKDRSCLKRQLRTALEARADRMCNVAEGRGGGVPEAISKLYEALECLRTNDSRKSSRNQDDSRSSRVFVDDLRTVISSISGFAGGETSWIELNDESLISPDTFSERESDKYPAWSRSRSPKKEHRELSSITAMTDRDSFGELKVARATRGWHWNEYRDSRRGNSSFRQSRNESSWHGAILRSP</sequence>
<reference evidence="2" key="1">
    <citation type="submission" date="2021-01" db="EMBL/GenBank/DDBJ databases">
        <authorList>
            <person name="Corre E."/>
            <person name="Pelletier E."/>
            <person name="Niang G."/>
            <person name="Scheremetjew M."/>
            <person name="Finn R."/>
            <person name="Kale V."/>
            <person name="Holt S."/>
            <person name="Cochrane G."/>
            <person name="Meng A."/>
            <person name="Brown T."/>
            <person name="Cohen L."/>
        </authorList>
    </citation>
    <scope>NUCLEOTIDE SEQUENCE</scope>
    <source>
        <strain evidence="2">SAG 36.94</strain>
    </source>
</reference>
<evidence type="ECO:0000256" key="1">
    <source>
        <dbReference type="SAM" id="MobiDB-lite"/>
    </source>
</evidence>
<accession>A0A7S1TIN5</accession>
<protein>
    <submittedName>
        <fullName evidence="2">Uncharacterized protein</fullName>
    </submittedName>
</protein>
<feature type="region of interest" description="Disordered" evidence="1">
    <location>
        <begin position="214"/>
        <end position="240"/>
    </location>
</feature>
<dbReference type="AlphaFoldDB" id="A0A7S1TIN5"/>
<feature type="region of interest" description="Disordered" evidence="1">
    <location>
        <begin position="159"/>
        <end position="182"/>
    </location>
</feature>
<proteinExistence type="predicted"/>
<organism evidence="2">
    <name type="scientific">Compsopogon caeruleus</name>
    <dbReference type="NCBI Taxonomy" id="31354"/>
    <lineage>
        <taxon>Eukaryota</taxon>
        <taxon>Rhodophyta</taxon>
        <taxon>Compsopogonophyceae</taxon>
        <taxon>Compsopogonales</taxon>
        <taxon>Compsopogonaceae</taxon>
        <taxon>Compsopogon</taxon>
    </lineage>
</organism>
<evidence type="ECO:0000313" key="2">
    <source>
        <dbReference type="EMBL" id="CAD9238031.1"/>
    </source>
</evidence>
<feature type="compositionally biased region" description="Polar residues" evidence="1">
    <location>
        <begin position="219"/>
        <end position="231"/>
    </location>
</feature>